<organism evidence="1 2">
    <name type="scientific">Streptomyces hydrogenans</name>
    <dbReference type="NCBI Taxonomy" id="1873719"/>
    <lineage>
        <taxon>Bacteria</taxon>
        <taxon>Bacillati</taxon>
        <taxon>Actinomycetota</taxon>
        <taxon>Actinomycetes</taxon>
        <taxon>Kitasatosporales</taxon>
        <taxon>Streptomycetaceae</taxon>
        <taxon>Streptomyces</taxon>
    </lineage>
</organism>
<protein>
    <submittedName>
        <fullName evidence="1">Uncharacterized protein</fullName>
    </submittedName>
</protein>
<comment type="caution">
    <text evidence="1">The sequence shown here is derived from an EMBL/GenBank/DDBJ whole genome shotgun (WGS) entry which is preliminary data.</text>
</comment>
<sequence length="72" mass="8031">MPDESPRGFFWISDPDSGLAHMSLHRGSTRATRCGIGLNGMWSTNTMILLAEGKPRCSVCAEWPPDRERNEP</sequence>
<name>A0ABQ3PJH6_9ACTN</name>
<gene>
    <name evidence="1" type="ORF">Shyd_65470</name>
</gene>
<reference evidence="1" key="1">
    <citation type="submission" date="2024-05" db="EMBL/GenBank/DDBJ databases">
        <title>Whole genome shotgun sequence of Streptomyces hydrogenans NBRC 13475.</title>
        <authorList>
            <person name="Komaki H."/>
            <person name="Tamura T."/>
        </authorList>
    </citation>
    <scope>NUCLEOTIDE SEQUENCE</scope>
    <source>
        <strain evidence="1">NBRC 13475</strain>
    </source>
</reference>
<evidence type="ECO:0000313" key="2">
    <source>
        <dbReference type="Proteomes" id="UP001052739"/>
    </source>
</evidence>
<keyword evidence="2" id="KW-1185">Reference proteome</keyword>
<proteinExistence type="predicted"/>
<evidence type="ECO:0000313" key="1">
    <source>
        <dbReference type="EMBL" id="GHI25176.1"/>
    </source>
</evidence>
<dbReference type="Proteomes" id="UP001052739">
    <property type="component" value="Unassembled WGS sequence"/>
</dbReference>
<dbReference type="EMBL" id="BNDW01000068">
    <property type="protein sequence ID" value="GHI25176.1"/>
    <property type="molecule type" value="Genomic_DNA"/>
</dbReference>
<accession>A0ABQ3PJH6</accession>